<evidence type="ECO:0000313" key="2">
    <source>
        <dbReference type="Proteomes" id="UP000485058"/>
    </source>
</evidence>
<dbReference type="EMBL" id="BLLF01005291">
    <property type="protein sequence ID" value="GFH31013.1"/>
    <property type="molecule type" value="Genomic_DNA"/>
</dbReference>
<dbReference type="AlphaFoldDB" id="A0A6A0AFE6"/>
<reference evidence="1 2" key="1">
    <citation type="submission" date="2020-02" db="EMBL/GenBank/DDBJ databases">
        <title>Draft genome sequence of Haematococcus lacustris strain NIES-144.</title>
        <authorList>
            <person name="Morimoto D."/>
            <person name="Nakagawa S."/>
            <person name="Yoshida T."/>
            <person name="Sawayama S."/>
        </authorList>
    </citation>
    <scope>NUCLEOTIDE SEQUENCE [LARGE SCALE GENOMIC DNA]</scope>
    <source>
        <strain evidence="1 2">NIES-144</strain>
    </source>
</reference>
<keyword evidence="2" id="KW-1185">Reference proteome</keyword>
<sequence>MDLVLTIDAHPGYPVLNLAQAVVLSAYELYQVISGGTGQGGAELRVNSSGG</sequence>
<organism evidence="1 2">
    <name type="scientific">Haematococcus lacustris</name>
    <name type="common">Green alga</name>
    <name type="synonym">Haematococcus pluvialis</name>
    <dbReference type="NCBI Taxonomy" id="44745"/>
    <lineage>
        <taxon>Eukaryota</taxon>
        <taxon>Viridiplantae</taxon>
        <taxon>Chlorophyta</taxon>
        <taxon>core chlorophytes</taxon>
        <taxon>Chlorophyceae</taxon>
        <taxon>CS clade</taxon>
        <taxon>Chlamydomonadales</taxon>
        <taxon>Haematococcaceae</taxon>
        <taxon>Haematococcus</taxon>
    </lineage>
</organism>
<name>A0A6A0AFE6_HAELA</name>
<protein>
    <submittedName>
        <fullName evidence="1">Uncharacterized protein</fullName>
    </submittedName>
</protein>
<dbReference type="Proteomes" id="UP000485058">
    <property type="component" value="Unassembled WGS sequence"/>
</dbReference>
<dbReference type="InterPro" id="IPR029026">
    <property type="entry name" value="tRNA_m1G_MTases_N"/>
</dbReference>
<proteinExistence type="predicted"/>
<gene>
    <name evidence="1" type="ORF">HaLaN_29959</name>
</gene>
<accession>A0A6A0AFE6</accession>
<dbReference type="Gene3D" id="3.40.1280.10">
    <property type="match status" value="1"/>
</dbReference>
<comment type="caution">
    <text evidence="1">The sequence shown here is derived from an EMBL/GenBank/DDBJ whole genome shotgun (WGS) entry which is preliminary data.</text>
</comment>
<evidence type="ECO:0000313" key="1">
    <source>
        <dbReference type="EMBL" id="GFH31013.1"/>
    </source>
</evidence>